<protein>
    <recommendedName>
        <fullName evidence="5">Interleukin 34</fullName>
    </recommendedName>
</protein>
<dbReference type="PANTHER" id="PTHR28606">
    <property type="entry name" value="INTERLEUKIN-34"/>
    <property type="match status" value="1"/>
</dbReference>
<dbReference type="GO" id="GO:0005615">
    <property type="term" value="C:extracellular space"/>
    <property type="evidence" value="ECO:0007669"/>
    <property type="project" value="InterPro"/>
</dbReference>
<name>A0AA88N0X0_TACVA</name>
<keyword evidence="2" id="KW-0472">Membrane</keyword>
<dbReference type="GO" id="GO:0045651">
    <property type="term" value="P:positive regulation of macrophage differentiation"/>
    <property type="evidence" value="ECO:0007669"/>
    <property type="project" value="TreeGrafter"/>
</dbReference>
<feature type="transmembrane region" description="Helical" evidence="2">
    <location>
        <begin position="73"/>
        <end position="89"/>
    </location>
</feature>
<keyword evidence="2" id="KW-0812">Transmembrane</keyword>
<dbReference type="InterPro" id="IPR038328">
    <property type="entry name" value="IL-34_sf"/>
</dbReference>
<sequence length="270" mass="31698">MSHKISALRVHTGGTPSRNAQAKRGEAAACISSLKRLSSTCRFGKVWRPLCLRLIWISLECNFNRNMVRFEAWLFKLFLGLMWALPFWMSPVTSNLCTSLTTLKDGLNATLRRRFLKYNFPINYTIQVRYEEVFRLRNISRLNDTVDVRDLQDVWVKVTKTGIKKILAVLPEKHPTRHKYLKNLDELFSSFLQIYLKQNSGERDIPDVIEDIFERLEDPYYQGWRSVTPKSLLDNCYRTMHCLFKDCFLINGDEDYCKSQHWRKGKGTQG</sequence>
<dbReference type="Gene3D" id="1.20.1250.80">
    <property type="entry name" value="Interleukin-34"/>
    <property type="match status" value="1"/>
</dbReference>
<dbReference type="InterPro" id="IPR020415">
    <property type="entry name" value="IL-34"/>
</dbReference>
<evidence type="ECO:0008006" key="5">
    <source>
        <dbReference type="Google" id="ProtNLM"/>
    </source>
</evidence>
<dbReference type="Proteomes" id="UP001187315">
    <property type="component" value="Unassembled WGS sequence"/>
</dbReference>
<dbReference type="GO" id="GO:0045657">
    <property type="term" value="P:positive regulation of monocyte differentiation"/>
    <property type="evidence" value="ECO:0007669"/>
    <property type="project" value="TreeGrafter"/>
</dbReference>
<dbReference type="GO" id="GO:0008284">
    <property type="term" value="P:positive regulation of cell population proliferation"/>
    <property type="evidence" value="ECO:0007669"/>
    <property type="project" value="InterPro"/>
</dbReference>
<dbReference type="PRINTS" id="PR01938">
    <property type="entry name" value="INTRLEUKIN34"/>
</dbReference>
<reference evidence="3" key="1">
    <citation type="submission" date="2023-08" db="EMBL/GenBank/DDBJ databases">
        <title>Pelteobagrus vachellii genome.</title>
        <authorList>
            <person name="Liu H."/>
        </authorList>
    </citation>
    <scope>NUCLEOTIDE SEQUENCE</scope>
    <source>
        <strain evidence="3">PRFRI_2022a</strain>
        <tissue evidence="3">Muscle</tissue>
    </source>
</reference>
<comment type="caution">
    <text evidence="3">The sequence shown here is derived from an EMBL/GenBank/DDBJ whole genome shotgun (WGS) entry which is preliminary data.</text>
</comment>
<dbReference type="EMBL" id="JAVHJS010000009">
    <property type="protein sequence ID" value="KAK2848052.1"/>
    <property type="molecule type" value="Genomic_DNA"/>
</dbReference>
<dbReference type="Pfam" id="PF15036">
    <property type="entry name" value="IL34"/>
    <property type="match status" value="1"/>
</dbReference>
<gene>
    <name evidence="3" type="ORF">Q7C36_009734</name>
</gene>
<evidence type="ECO:0000256" key="2">
    <source>
        <dbReference type="SAM" id="Phobius"/>
    </source>
</evidence>
<dbReference type="GO" id="GO:0005157">
    <property type="term" value="F:macrophage colony-stimulating factor receptor binding"/>
    <property type="evidence" value="ECO:0007669"/>
    <property type="project" value="InterPro"/>
</dbReference>
<dbReference type="PANTHER" id="PTHR28606:SF1">
    <property type="entry name" value="INTERLEUKIN-34"/>
    <property type="match status" value="1"/>
</dbReference>
<organism evidence="3 4">
    <name type="scientific">Tachysurus vachellii</name>
    <name type="common">Darkbarbel catfish</name>
    <name type="synonym">Pelteobagrus vachellii</name>
    <dbReference type="NCBI Taxonomy" id="175792"/>
    <lineage>
        <taxon>Eukaryota</taxon>
        <taxon>Metazoa</taxon>
        <taxon>Chordata</taxon>
        <taxon>Craniata</taxon>
        <taxon>Vertebrata</taxon>
        <taxon>Euteleostomi</taxon>
        <taxon>Actinopterygii</taxon>
        <taxon>Neopterygii</taxon>
        <taxon>Teleostei</taxon>
        <taxon>Ostariophysi</taxon>
        <taxon>Siluriformes</taxon>
        <taxon>Bagridae</taxon>
        <taxon>Tachysurus</taxon>
    </lineage>
</organism>
<evidence type="ECO:0000256" key="1">
    <source>
        <dbReference type="SAM" id="MobiDB-lite"/>
    </source>
</evidence>
<feature type="region of interest" description="Disordered" evidence="1">
    <location>
        <begin position="1"/>
        <end position="21"/>
    </location>
</feature>
<evidence type="ECO:0000313" key="3">
    <source>
        <dbReference type="EMBL" id="KAK2848052.1"/>
    </source>
</evidence>
<accession>A0AA88N0X0</accession>
<keyword evidence="4" id="KW-1185">Reference proteome</keyword>
<proteinExistence type="predicted"/>
<evidence type="ECO:0000313" key="4">
    <source>
        <dbReference type="Proteomes" id="UP001187315"/>
    </source>
</evidence>
<dbReference type="AlphaFoldDB" id="A0AA88N0X0"/>
<keyword evidence="2" id="KW-1133">Transmembrane helix</keyword>